<feature type="domain" description="Gcp-like" evidence="7">
    <location>
        <begin position="25"/>
        <end position="300"/>
    </location>
</feature>
<reference evidence="8" key="1">
    <citation type="journal article" date="2020" name="mSystems">
        <title>Genome- and Community-Level Interaction Insights into Carbon Utilization and Element Cycling Functions of Hydrothermarchaeota in Hydrothermal Sediment.</title>
        <authorList>
            <person name="Zhou Z."/>
            <person name="Liu Y."/>
            <person name="Xu W."/>
            <person name="Pan J."/>
            <person name="Luo Z.H."/>
            <person name="Li M."/>
        </authorList>
    </citation>
    <scope>NUCLEOTIDE SEQUENCE [LARGE SCALE GENOMIC DNA]</scope>
    <source>
        <strain evidence="8">SpSt-780</strain>
    </source>
</reference>
<dbReference type="EMBL" id="DTHG01000083">
    <property type="protein sequence ID" value="HGW92171.1"/>
    <property type="molecule type" value="Genomic_DNA"/>
</dbReference>
<name>A0A7C4UAX3_UNCW3</name>
<dbReference type="InterPro" id="IPR000905">
    <property type="entry name" value="Gcp-like_dom"/>
</dbReference>
<dbReference type="InterPro" id="IPR022450">
    <property type="entry name" value="TsaD"/>
</dbReference>
<dbReference type="Pfam" id="PF00814">
    <property type="entry name" value="TsaD"/>
    <property type="match status" value="1"/>
</dbReference>
<dbReference type="CDD" id="cd24133">
    <property type="entry name" value="ASKHA_NBD_TsaD_bac"/>
    <property type="match status" value="1"/>
</dbReference>
<dbReference type="GO" id="GO:0005506">
    <property type="term" value="F:iron ion binding"/>
    <property type="evidence" value="ECO:0007669"/>
    <property type="project" value="UniProtKB-UniRule"/>
</dbReference>
<gene>
    <name evidence="6 8" type="primary">tsaD</name>
    <name evidence="8" type="ORF">ENV67_06500</name>
</gene>
<sequence>MNVLGIETSCDDCSCGVIEDGYLKANVVHTQVIHKQFGGVVPELASREHIRTIEDVVKRALEDSKKDLSDIDIISATYGPGLIGSLLVGYTFAKSIAVKFNKFFFPANHILAHLFSPFIDNGFIEDEFLGLVISGGHTKLFKIKERKIELIGDTLDDACGEAFDKVAKLLGIGWPGGQEIERWAENGDPEYFKFPVTSLKGLNFSFSGLKTAVLYTYNKLSQKEKIYRIKDIAASFMKSAIDSVLLKLEEARKITGIKKIAVSGGVSANRYLRERIKEIFDLCYFPKKGLSSDNGGMVAFLAYIFFDRKKEREYLLKNAEPTIKFKL</sequence>
<dbReference type="PANTHER" id="PTHR11735">
    <property type="entry name" value="TRNA N6-ADENOSINE THREONYLCARBAMOYLTRANSFERASE"/>
    <property type="match status" value="1"/>
</dbReference>
<comment type="similarity">
    <text evidence="6">Belongs to the KAE1 / TsaD family.</text>
</comment>
<comment type="cofactor">
    <cofactor evidence="6">
        <name>Fe(2+)</name>
        <dbReference type="ChEBI" id="CHEBI:29033"/>
    </cofactor>
    <text evidence="6">Binds 1 Fe(2+) ion per subunit.</text>
</comment>
<keyword evidence="1 6" id="KW-0808">Transferase</keyword>
<feature type="binding site" evidence="6">
    <location>
        <position position="177"/>
    </location>
    <ligand>
        <name>substrate</name>
    </ligand>
</feature>
<dbReference type="HAMAP" id="MF_01445">
    <property type="entry name" value="TsaD"/>
    <property type="match status" value="1"/>
</dbReference>
<dbReference type="GO" id="GO:0061711">
    <property type="term" value="F:tRNA N(6)-L-threonylcarbamoyladenine synthase activity"/>
    <property type="evidence" value="ECO:0007669"/>
    <property type="project" value="UniProtKB-EC"/>
</dbReference>
<comment type="catalytic activity">
    <reaction evidence="5 6">
        <text>L-threonylcarbamoyladenylate + adenosine(37) in tRNA = N(6)-L-threonylcarbamoyladenosine(37) in tRNA + AMP + H(+)</text>
        <dbReference type="Rhea" id="RHEA:37059"/>
        <dbReference type="Rhea" id="RHEA-COMP:10162"/>
        <dbReference type="Rhea" id="RHEA-COMP:10163"/>
        <dbReference type="ChEBI" id="CHEBI:15378"/>
        <dbReference type="ChEBI" id="CHEBI:73682"/>
        <dbReference type="ChEBI" id="CHEBI:74411"/>
        <dbReference type="ChEBI" id="CHEBI:74418"/>
        <dbReference type="ChEBI" id="CHEBI:456215"/>
        <dbReference type="EC" id="2.3.1.234"/>
    </reaction>
</comment>
<feature type="binding site" evidence="6">
    <location>
        <position position="164"/>
    </location>
    <ligand>
        <name>substrate</name>
    </ligand>
</feature>
<feature type="binding site" evidence="6">
    <location>
        <position position="113"/>
    </location>
    <ligand>
        <name>Fe cation</name>
        <dbReference type="ChEBI" id="CHEBI:24875"/>
    </ligand>
</feature>
<evidence type="ECO:0000256" key="2">
    <source>
        <dbReference type="ARBA" id="ARBA00022694"/>
    </source>
</evidence>
<accession>A0A7C4UAX3</accession>
<dbReference type="InterPro" id="IPR043129">
    <property type="entry name" value="ATPase_NBD"/>
</dbReference>
<keyword evidence="6" id="KW-0408">Iron</keyword>
<keyword evidence="4 6" id="KW-0012">Acyltransferase</keyword>
<evidence type="ECO:0000256" key="4">
    <source>
        <dbReference type="ARBA" id="ARBA00023315"/>
    </source>
</evidence>
<keyword evidence="6" id="KW-0963">Cytoplasm</keyword>
<keyword evidence="3 6" id="KW-0479">Metal-binding</keyword>
<evidence type="ECO:0000256" key="6">
    <source>
        <dbReference type="HAMAP-Rule" id="MF_01445"/>
    </source>
</evidence>
<feature type="binding site" evidence="6">
    <location>
        <position position="181"/>
    </location>
    <ligand>
        <name>substrate</name>
    </ligand>
</feature>
<comment type="subcellular location">
    <subcellularLocation>
        <location evidence="6">Cytoplasm</location>
    </subcellularLocation>
</comment>
<dbReference type="AlphaFoldDB" id="A0A7C4UAX3"/>
<comment type="caution">
    <text evidence="8">The sequence shown here is derived from an EMBL/GenBank/DDBJ whole genome shotgun (WGS) entry which is preliminary data.</text>
</comment>
<dbReference type="PRINTS" id="PR00789">
    <property type="entry name" value="OSIALOPTASE"/>
</dbReference>
<comment type="function">
    <text evidence="6">Required for the formation of a threonylcarbamoyl group on adenosine at position 37 (t(6)A37) in tRNAs that read codons beginning with adenine. Is involved in the transfer of the threonylcarbamoyl moiety of threonylcarbamoyl-AMP (TC-AMP) to the N6 group of A37, together with TsaE and TsaB. TsaD likely plays a direct catalytic role in this reaction.</text>
</comment>
<dbReference type="NCBIfam" id="TIGR03723">
    <property type="entry name" value="T6A_TsaD_YgjD"/>
    <property type="match status" value="1"/>
</dbReference>
<evidence type="ECO:0000259" key="7">
    <source>
        <dbReference type="Pfam" id="PF00814"/>
    </source>
</evidence>
<dbReference type="Gene3D" id="3.30.420.40">
    <property type="match status" value="2"/>
</dbReference>
<protein>
    <recommendedName>
        <fullName evidence="6">tRNA N6-adenosine threonylcarbamoyltransferase</fullName>
        <ecNumber evidence="6">2.3.1.234</ecNumber>
    </recommendedName>
    <alternativeName>
        <fullName evidence="6">N6-L-threonylcarbamoyladenine synthase</fullName>
        <shortName evidence="6">t(6)A synthase</shortName>
    </alternativeName>
    <alternativeName>
        <fullName evidence="6">t(6)A37 threonylcarbamoyladenosine biosynthesis protein TsaD</fullName>
    </alternativeName>
    <alternativeName>
        <fullName evidence="6">tRNA threonylcarbamoyladenosine biosynthesis protein TsaD</fullName>
    </alternativeName>
</protein>
<keyword evidence="2 6" id="KW-0819">tRNA processing</keyword>
<feature type="binding site" evidence="6">
    <location>
        <position position="269"/>
    </location>
    <ligand>
        <name>substrate</name>
    </ligand>
</feature>
<dbReference type="NCBIfam" id="TIGR00329">
    <property type="entry name" value="gcp_kae1"/>
    <property type="match status" value="1"/>
</dbReference>
<organism evidence="8">
    <name type="scientific">candidate division WOR-3 bacterium</name>
    <dbReference type="NCBI Taxonomy" id="2052148"/>
    <lineage>
        <taxon>Bacteria</taxon>
        <taxon>Bacteria division WOR-3</taxon>
    </lineage>
</organism>
<dbReference type="PANTHER" id="PTHR11735:SF6">
    <property type="entry name" value="TRNA N6-ADENOSINE THREONYLCARBAMOYLTRANSFERASE, MITOCHONDRIAL"/>
    <property type="match status" value="1"/>
</dbReference>
<feature type="binding site" evidence="6">
    <location>
        <begin position="132"/>
        <end position="136"/>
    </location>
    <ligand>
        <name>substrate</name>
    </ligand>
</feature>
<feature type="binding site" evidence="6">
    <location>
        <position position="293"/>
    </location>
    <ligand>
        <name>Fe cation</name>
        <dbReference type="ChEBI" id="CHEBI:24875"/>
    </ligand>
</feature>
<evidence type="ECO:0000256" key="5">
    <source>
        <dbReference type="ARBA" id="ARBA00048117"/>
    </source>
</evidence>
<dbReference type="InterPro" id="IPR017861">
    <property type="entry name" value="KAE1/TsaD"/>
</dbReference>
<evidence type="ECO:0000256" key="3">
    <source>
        <dbReference type="ARBA" id="ARBA00022723"/>
    </source>
</evidence>
<dbReference type="SUPFAM" id="SSF53067">
    <property type="entry name" value="Actin-like ATPase domain"/>
    <property type="match status" value="1"/>
</dbReference>
<feature type="binding site" evidence="6">
    <location>
        <position position="109"/>
    </location>
    <ligand>
        <name>Fe cation</name>
        <dbReference type="ChEBI" id="CHEBI:24875"/>
    </ligand>
</feature>
<proteinExistence type="inferred from homology"/>
<dbReference type="GO" id="GO:0005737">
    <property type="term" value="C:cytoplasm"/>
    <property type="evidence" value="ECO:0007669"/>
    <property type="project" value="UniProtKB-SubCell"/>
</dbReference>
<dbReference type="EC" id="2.3.1.234" evidence="6"/>
<evidence type="ECO:0000313" key="8">
    <source>
        <dbReference type="EMBL" id="HGW92171.1"/>
    </source>
</evidence>
<evidence type="ECO:0000256" key="1">
    <source>
        <dbReference type="ARBA" id="ARBA00022679"/>
    </source>
</evidence>
<dbReference type="GO" id="GO:0002949">
    <property type="term" value="P:tRNA threonylcarbamoyladenosine modification"/>
    <property type="evidence" value="ECO:0007669"/>
    <property type="project" value="UniProtKB-UniRule"/>
</dbReference>